<sequence>MLIVVGVACIAGTPMVWLLNSPGTGELVGVSLQVGTGVAALVWAWLQPRQGDSAMDTGKAEASGGGSVHTGIRRPGGAGTGSARADRTGDATADGSGSSAGTGIDYSWSWSAG</sequence>
<evidence type="ECO:0000256" key="1">
    <source>
        <dbReference type="SAM" id="MobiDB-lite"/>
    </source>
</evidence>
<keyword evidence="2" id="KW-0472">Membrane</keyword>
<proteinExistence type="predicted"/>
<evidence type="ECO:0008006" key="5">
    <source>
        <dbReference type="Google" id="ProtNLM"/>
    </source>
</evidence>
<dbReference type="Proteomes" id="UP000460558">
    <property type="component" value="Unassembled WGS sequence"/>
</dbReference>
<gene>
    <name evidence="3" type="ORF">FFZ77_24640</name>
</gene>
<protein>
    <recommendedName>
        <fullName evidence="5">MFS transporter</fullName>
    </recommendedName>
</protein>
<reference evidence="3 4" key="1">
    <citation type="submission" date="2019-06" db="EMBL/GenBank/DDBJ databases">
        <title>Comparative genomics and metabolomics analyses of clavulanic acid producing Streptomyces species provides insight into specialized metabolism and evolution of beta-lactam biosynthetic gene clusters.</title>
        <authorList>
            <person name="Moore M.A."/>
            <person name="Cruz-Morales P."/>
            <person name="Barona Gomez F."/>
            <person name="Kapil T."/>
        </authorList>
    </citation>
    <scope>NUCLEOTIDE SEQUENCE [LARGE SCALE GENOMIC DNA]</scope>
    <source>
        <strain evidence="3 4">T-272</strain>
    </source>
</reference>
<dbReference type="EMBL" id="VDEQ01000272">
    <property type="protein sequence ID" value="MQS38659.1"/>
    <property type="molecule type" value="Genomic_DNA"/>
</dbReference>
<keyword evidence="2" id="KW-1133">Transmembrane helix</keyword>
<feature type="compositionally biased region" description="Low complexity" evidence="1">
    <location>
        <begin position="90"/>
        <end position="105"/>
    </location>
</feature>
<evidence type="ECO:0000313" key="3">
    <source>
        <dbReference type="EMBL" id="MQS38659.1"/>
    </source>
</evidence>
<comment type="caution">
    <text evidence="3">The sequence shown here is derived from an EMBL/GenBank/DDBJ whole genome shotgun (WGS) entry which is preliminary data.</text>
</comment>
<evidence type="ECO:0000313" key="4">
    <source>
        <dbReference type="Proteomes" id="UP000460558"/>
    </source>
</evidence>
<accession>A0ABW9P016</accession>
<keyword evidence="2" id="KW-0812">Transmembrane</keyword>
<keyword evidence="4" id="KW-1185">Reference proteome</keyword>
<evidence type="ECO:0000256" key="2">
    <source>
        <dbReference type="SAM" id="Phobius"/>
    </source>
</evidence>
<feature type="compositionally biased region" description="Gly residues" evidence="1">
    <location>
        <begin position="63"/>
        <end position="80"/>
    </location>
</feature>
<feature type="region of interest" description="Disordered" evidence="1">
    <location>
        <begin position="53"/>
        <end position="113"/>
    </location>
</feature>
<feature type="transmembrane region" description="Helical" evidence="2">
    <location>
        <begin position="28"/>
        <end position="46"/>
    </location>
</feature>
<organism evidence="3 4">
    <name type="scientific">Streptomyces katsurahamanus</name>
    <dbReference type="NCBI Taxonomy" id="2577098"/>
    <lineage>
        <taxon>Bacteria</taxon>
        <taxon>Bacillati</taxon>
        <taxon>Actinomycetota</taxon>
        <taxon>Actinomycetes</taxon>
        <taxon>Kitasatosporales</taxon>
        <taxon>Streptomycetaceae</taxon>
        <taxon>Streptomyces</taxon>
    </lineage>
</organism>
<name>A0ABW9P016_9ACTN</name>